<dbReference type="SUPFAM" id="SSF50998">
    <property type="entry name" value="Quinoprotein alcohol dehydrogenase-like"/>
    <property type="match status" value="1"/>
</dbReference>
<organism evidence="1 2">
    <name type="scientific">Geodia barretti</name>
    <name type="common">Barrett's horny sponge</name>
    <dbReference type="NCBI Taxonomy" id="519541"/>
    <lineage>
        <taxon>Eukaryota</taxon>
        <taxon>Metazoa</taxon>
        <taxon>Porifera</taxon>
        <taxon>Demospongiae</taxon>
        <taxon>Heteroscleromorpha</taxon>
        <taxon>Tetractinellida</taxon>
        <taxon>Astrophorina</taxon>
        <taxon>Geodiidae</taxon>
        <taxon>Geodia</taxon>
    </lineage>
</organism>
<dbReference type="Gene3D" id="2.130.10.10">
    <property type="entry name" value="YVTN repeat-like/Quinoprotein amine dehydrogenase"/>
    <property type="match status" value="1"/>
</dbReference>
<dbReference type="Proteomes" id="UP001174909">
    <property type="component" value="Unassembled WGS sequence"/>
</dbReference>
<reference evidence="1" key="1">
    <citation type="submission" date="2023-03" db="EMBL/GenBank/DDBJ databases">
        <authorList>
            <person name="Steffen K."/>
            <person name="Cardenas P."/>
        </authorList>
    </citation>
    <scope>NUCLEOTIDE SEQUENCE</scope>
</reference>
<dbReference type="EMBL" id="CASHTH010003296">
    <property type="protein sequence ID" value="CAI8043066.1"/>
    <property type="molecule type" value="Genomic_DNA"/>
</dbReference>
<accession>A0AA35T935</accession>
<dbReference type="InterPro" id="IPR015943">
    <property type="entry name" value="WD40/YVTN_repeat-like_dom_sf"/>
</dbReference>
<gene>
    <name evidence="1" type="ORF">GBAR_LOCUS23892</name>
</gene>
<keyword evidence="2" id="KW-1185">Reference proteome</keyword>
<comment type="caution">
    <text evidence="1">The sequence shown here is derived from an EMBL/GenBank/DDBJ whole genome shotgun (WGS) entry which is preliminary data.</text>
</comment>
<name>A0AA35T935_GEOBA</name>
<dbReference type="AlphaFoldDB" id="A0AA35T935"/>
<dbReference type="InterPro" id="IPR011047">
    <property type="entry name" value="Quinoprotein_ADH-like_sf"/>
</dbReference>
<evidence type="ECO:0000313" key="2">
    <source>
        <dbReference type="Proteomes" id="UP001174909"/>
    </source>
</evidence>
<evidence type="ECO:0000313" key="1">
    <source>
        <dbReference type="EMBL" id="CAI8043066.1"/>
    </source>
</evidence>
<protein>
    <submittedName>
        <fullName evidence="1">Uncharacterized protein</fullName>
    </submittedName>
</protein>
<sequence length="124" mass="13075">MDGKVYALDQNGQLLWEHDMGSPVVASPVLLERGLVVASVDGKLSVLRASGTDHGPSREIASLTVGDAEIKAPLAVVKNAVGLPSTPTDSVYIGSDDGTVRRVQVVSGINILWCFDTTEQARCN</sequence>
<proteinExistence type="predicted"/>